<reference evidence="1 2" key="1">
    <citation type="submission" date="2016-10" db="EMBL/GenBank/DDBJ databases">
        <authorList>
            <person name="de Groot N.N."/>
        </authorList>
    </citation>
    <scope>NUCLEOTIDE SEQUENCE [LARGE SCALE GENOMIC DNA]</scope>
    <source>
        <strain evidence="1 2">OK461</strain>
    </source>
</reference>
<evidence type="ECO:0008006" key="3">
    <source>
        <dbReference type="Google" id="ProtNLM"/>
    </source>
</evidence>
<dbReference type="AlphaFoldDB" id="A0A1I2W363"/>
<dbReference type="CDD" id="cd04081">
    <property type="entry name" value="CBM35_galactosidase-like"/>
    <property type="match status" value="1"/>
</dbReference>
<evidence type="ECO:0000313" key="1">
    <source>
        <dbReference type="EMBL" id="SFG95079.1"/>
    </source>
</evidence>
<dbReference type="EMBL" id="FONR01000034">
    <property type="protein sequence ID" value="SFG95079.1"/>
    <property type="molecule type" value="Genomic_DNA"/>
</dbReference>
<dbReference type="InterPro" id="IPR008979">
    <property type="entry name" value="Galactose-bd-like_sf"/>
</dbReference>
<organism evidence="1 2">
    <name type="scientific">Streptomyces mirabilis</name>
    <dbReference type="NCBI Taxonomy" id="68239"/>
    <lineage>
        <taxon>Bacteria</taxon>
        <taxon>Bacillati</taxon>
        <taxon>Actinomycetota</taxon>
        <taxon>Actinomycetes</taxon>
        <taxon>Kitasatosporales</taxon>
        <taxon>Streptomycetaceae</taxon>
        <taxon>Streptomyces</taxon>
    </lineage>
</organism>
<accession>A0A1I2W363</accession>
<proteinExistence type="predicted"/>
<dbReference type="Proteomes" id="UP000181942">
    <property type="component" value="Unassembled WGS sequence"/>
</dbReference>
<dbReference type="SUPFAM" id="SSF49785">
    <property type="entry name" value="Galactose-binding domain-like"/>
    <property type="match status" value="1"/>
</dbReference>
<name>A0A1I2W363_9ACTN</name>
<protein>
    <recommendedName>
        <fullName evidence="3">Carbohydrate binding module (Family 6)</fullName>
    </recommendedName>
</protein>
<sequence>MTGAAKVTDAYTFASAGKAVTDIGDGKANALTVDVTARHSGRHAVTIRYSNGEQAPATHYNPDPIARHADLSVNGGPARRVLFPTTFHFDSFWELTVPVTLKKGTNRLSFTAAELPDFNGDTYNQYDQRSPYAPVIDRIAVTPLAAK</sequence>
<evidence type="ECO:0000313" key="2">
    <source>
        <dbReference type="Proteomes" id="UP000181942"/>
    </source>
</evidence>
<gene>
    <name evidence="1" type="ORF">SAMN02787118_13474</name>
</gene>
<dbReference type="Gene3D" id="2.60.120.260">
    <property type="entry name" value="Galactose-binding domain-like"/>
    <property type="match status" value="1"/>
</dbReference>